<keyword evidence="1" id="KW-1133">Transmembrane helix</keyword>
<evidence type="ECO:0000256" key="1">
    <source>
        <dbReference type="SAM" id="Phobius"/>
    </source>
</evidence>
<dbReference type="EMBL" id="MG257764">
    <property type="protein sequence ID" value="QDH52405.1"/>
    <property type="molecule type" value="Genomic_DNA"/>
</dbReference>
<keyword evidence="1" id="KW-0812">Transmembrane</keyword>
<evidence type="ECO:0000313" key="2">
    <source>
        <dbReference type="EMBL" id="QDH52405.1"/>
    </source>
</evidence>
<geneLocation type="mitochondrion" evidence="2"/>
<proteinExistence type="predicted"/>
<accession>A0A514ABW0</accession>
<sequence length="83" mass="9974">MIMSLYLMSMLWILKNKFMYYLLMTEFLTLWILFLISCKYMIKGYSNLMYMTAIILLIIEATLALSIFMLIYNITNIFKSKIL</sequence>
<protein>
    <submittedName>
        <fullName evidence="2">NADH dehydrogenase subunit 4L</fullName>
    </submittedName>
</protein>
<feature type="transmembrane region" description="Helical" evidence="1">
    <location>
        <begin position="20"/>
        <end position="42"/>
    </location>
</feature>
<organism evidence="2">
    <name type="scientific">Chordodes sp. VVA-2019</name>
    <dbReference type="NCBI Taxonomy" id="2586751"/>
    <lineage>
        <taxon>Eukaryota</taxon>
        <taxon>Metazoa</taxon>
        <taxon>Ecdysozoa</taxon>
        <taxon>Nematomorpha</taxon>
        <taxon>Gordioida</taxon>
        <taxon>Chordodea</taxon>
        <taxon>Chordodoidea</taxon>
        <taxon>Chordodidae</taxon>
        <taxon>Chordodes</taxon>
    </lineage>
</organism>
<feature type="transmembrane region" description="Helical" evidence="1">
    <location>
        <begin position="48"/>
        <end position="72"/>
    </location>
</feature>
<name>A0A514ABW0_9BILA</name>
<reference evidence="2" key="1">
    <citation type="journal article" date="2019" name="Nucleic Acids Res.">
        <title>Coding palindromes in mitochondrial genes of Nematomorpha.</title>
        <authorList>
            <person name="Mikhailov K.V."/>
            <person name="Efeykin B.D."/>
            <person name="Panchin A.Y."/>
            <person name="Knorre D.A."/>
            <person name="Logacheva M.D."/>
            <person name="Penin A.A."/>
            <person name="Muntyan M.S."/>
            <person name="Nikitin M.A."/>
            <person name="Popova O.V."/>
            <person name="Zanegina O.N."/>
            <person name="Vyssokikh M.Y."/>
            <person name="Spiridonov S.E."/>
            <person name="Aleoshin V.V."/>
            <person name="Panchin Y.V."/>
        </authorList>
    </citation>
    <scope>NUCLEOTIDE SEQUENCE</scope>
</reference>
<gene>
    <name evidence="2" type="primary">ND4L</name>
</gene>
<keyword evidence="2" id="KW-0496">Mitochondrion</keyword>
<keyword evidence="1" id="KW-0472">Membrane</keyword>
<dbReference type="AlphaFoldDB" id="A0A514ABW0"/>